<dbReference type="SUPFAM" id="SSF50978">
    <property type="entry name" value="WD40 repeat-like"/>
    <property type="match status" value="1"/>
</dbReference>
<dbReference type="PROSITE" id="PS00678">
    <property type="entry name" value="WD_REPEATS_1"/>
    <property type="match status" value="1"/>
</dbReference>
<dbReference type="Pfam" id="PF24105">
    <property type="entry name" value="Beta-prop_CAF1B_HIR1"/>
    <property type="match status" value="1"/>
</dbReference>
<dbReference type="OMA" id="CTTPEIS"/>
<dbReference type="InterPro" id="IPR001632">
    <property type="entry name" value="WD40_G-protein_beta-like"/>
</dbReference>
<dbReference type="OrthoDB" id="71227at2759"/>
<gene>
    <name evidence="11" type="primary">551918</name>
    <name evidence="13" type="synonym">LOC551918</name>
</gene>
<comment type="subcellular location">
    <subcellularLocation>
        <location evidence="1">Nucleus</location>
    </subcellularLocation>
</comment>
<dbReference type="SMART" id="SM00320">
    <property type="entry name" value="WD40"/>
    <property type="match status" value="5"/>
</dbReference>
<dbReference type="RefSeq" id="XP_624307.2">
    <property type="nucleotide sequence ID" value="XM_624304.5"/>
</dbReference>
<evidence type="ECO:0000256" key="7">
    <source>
        <dbReference type="ARBA" id="ARBA00023204"/>
    </source>
</evidence>
<dbReference type="PROSITE" id="PS50294">
    <property type="entry name" value="WD_REPEATS_REGION"/>
    <property type="match status" value="2"/>
</dbReference>
<feature type="repeat" description="WD" evidence="9">
    <location>
        <begin position="167"/>
        <end position="208"/>
    </location>
</feature>
<keyword evidence="5" id="KW-0227">DNA damage</keyword>
<evidence type="ECO:0000313" key="11">
    <source>
        <dbReference type="EnsemblMetazoa" id="XP_624307"/>
    </source>
</evidence>
<evidence type="ECO:0000256" key="1">
    <source>
        <dbReference type="ARBA" id="ARBA00004123"/>
    </source>
</evidence>
<dbReference type="InterPro" id="IPR045145">
    <property type="entry name" value="PTHR15271"/>
</dbReference>
<dbReference type="InterPro" id="IPR015943">
    <property type="entry name" value="WD40/YVTN_repeat-like_dom_sf"/>
</dbReference>
<dbReference type="AlphaFoldDB" id="A0A7M7R8C0"/>
<dbReference type="PANTHER" id="PTHR15271:SF4">
    <property type="entry name" value="CHROMATIN ASSEMBLY FACTOR 1 SUBUNIT B"/>
    <property type="match status" value="1"/>
</dbReference>
<dbReference type="PANTHER" id="PTHR15271">
    <property type="entry name" value="CHROMATIN ASSEMBLY FACTOR 1 SUBUNIT B"/>
    <property type="match status" value="1"/>
</dbReference>
<dbReference type="GO" id="GO:0006334">
    <property type="term" value="P:nucleosome assembly"/>
    <property type="evidence" value="ECO:0007669"/>
    <property type="project" value="TreeGrafter"/>
</dbReference>
<dbReference type="InterPro" id="IPR036322">
    <property type="entry name" value="WD40_repeat_dom_sf"/>
</dbReference>
<name>A0A7M7R8C0_APIME</name>
<evidence type="ECO:0000256" key="5">
    <source>
        <dbReference type="ARBA" id="ARBA00022763"/>
    </source>
</evidence>
<dbReference type="InterPro" id="IPR019775">
    <property type="entry name" value="WD40_repeat_CS"/>
</dbReference>
<proteinExistence type="inferred from homology"/>
<reference evidence="11" key="1">
    <citation type="submission" date="2021-01" db="UniProtKB">
        <authorList>
            <consortium name="EnsemblMetazoa"/>
        </authorList>
    </citation>
    <scope>IDENTIFICATION</scope>
    <source>
        <strain evidence="11">DH4</strain>
    </source>
</reference>
<comment type="similarity">
    <text evidence="2">Belongs to the WD repeat HIR1 family.</text>
</comment>
<dbReference type="InterPro" id="IPR055410">
    <property type="entry name" value="Beta-prop_CAF1B_HIR1"/>
</dbReference>
<feature type="repeat" description="WD" evidence="9">
    <location>
        <begin position="125"/>
        <end position="166"/>
    </location>
</feature>
<keyword evidence="12" id="KW-1185">Reference proteome</keyword>
<evidence type="ECO:0000256" key="8">
    <source>
        <dbReference type="ARBA" id="ARBA00023242"/>
    </source>
</evidence>
<protein>
    <submittedName>
        <fullName evidence="13">Chromatin assembly factor 1 subunit B</fullName>
    </submittedName>
</protein>
<dbReference type="Gene3D" id="2.130.10.10">
    <property type="entry name" value="YVTN repeat-like/Quinoprotein amine dehydrogenase"/>
    <property type="match status" value="2"/>
</dbReference>
<keyword evidence="6" id="KW-0156">Chromatin regulator</keyword>
<accession>A0A7M7R8C0</accession>
<keyword evidence="3 9" id="KW-0853">WD repeat</keyword>
<dbReference type="GO" id="GO:0005634">
    <property type="term" value="C:nucleus"/>
    <property type="evidence" value="ECO:0007669"/>
    <property type="project" value="UniProtKB-SubCell"/>
</dbReference>
<keyword evidence="7" id="KW-0234">DNA repair</keyword>
<reference evidence="13" key="2">
    <citation type="submission" date="2025-04" db="UniProtKB">
        <authorList>
            <consortium name="RefSeq"/>
        </authorList>
    </citation>
    <scope>IDENTIFICATION</scope>
    <source>
        <strain evidence="13">DH4</strain>
        <tissue evidence="13">Whole body</tissue>
    </source>
</reference>
<dbReference type="EnsemblMetazoa" id="XM_624304">
    <property type="protein sequence ID" value="XP_624307"/>
    <property type="gene ID" value="LOC551918"/>
</dbReference>
<feature type="domain" description="CAF1B/HIR1 beta-propeller" evidence="10">
    <location>
        <begin position="1"/>
        <end position="383"/>
    </location>
</feature>
<evidence type="ECO:0000256" key="3">
    <source>
        <dbReference type="ARBA" id="ARBA00022574"/>
    </source>
</evidence>
<keyword evidence="8" id="KW-0539">Nucleus</keyword>
<evidence type="ECO:0000313" key="13">
    <source>
        <dbReference type="RefSeq" id="XP_624307.2"/>
    </source>
</evidence>
<dbReference type="Proteomes" id="UP000005203">
    <property type="component" value="Linkage group LG4"/>
</dbReference>
<evidence type="ECO:0000256" key="4">
    <source>
        <dbReference type="ARBA" id="ARBA00022737"/>
    </source>
</evidence>
<evidence type="ECO:0000256" key="2">
    <source>
        <dbReference type="ARBA" id="ARBA00007306"/>
    </source>
</evidence>
<evidence type="ECO:0000256" key="9">
    <source>
        <dbReference type="PROSITE-ProRule" id="PRU00221"/>
    </source>
</evidence>
<dbReference type="GO" id="GO:0006281">
    <property type="term" value="P:DNA repair"/>
    <property type="evidence" value="ECO:0007669"/>
    <property type="project" value="UniProtKB-KW"/>
</dbReference>
<organism evidence="11">
    <name type="scientific">Apis mellifera</name>
    <name type="common">Honeybee</name>
    <dbReference type="NCBI Taxonomy" id="7460"/>
    <lineage>
        <taxon>Eukaryota</taxon>
        <taxon>Metazoa</taxon>
        <taxon>Ecdysozoa</taxon>
        <taxon>Arthropoda</taxon>
        <taxon>Hexapoda</taxon>
        <taxon>Insecta</taxon>
        <taxon>Pterygota</taxon>
        <taxon>Neoptera</taxon>
        <taxon>Endopterygota</taxon>
        <taxon>Hymenoptera</taxon>
        <taxon>Apocrita</taxon>
        <taxon>Aculeata</taxon>
        <taxon>Apoidea</taxon>
        <taxon>Anthophila</taxon>
        <taxon>Apidae</taxon>
        <taxon>Apis</taxon>
    </lineage>
</organism>
<dbReference type="KEGG" id="ame:551918"/>
<evidence type="ECO:0000256" key="6">
    <source>
        <dbReference type="ARBA" id="ARBA00022853"/>
    </source>
</evidence>
<feature type="repeat" description="WD" evidence="9">
    <location>
        <begin position="67"/>
        <end position="99"/>
    </location>
</feature>
<keyword evidence="4" id="KW-0677">Repeat</keyword>
<dbReference type="GO" id="GO:0006335">
    <property type="term" value="P:DNA replication-dependent chromatin assembly"/>
    <property type="evidence" value="ECO:0007669"/>
    <property type="project" value="InterPro"/>
</dbReference>
<dbReference type="InterPro" id="IPR001680">
    <property type="entry name" value="WD40_rpt"/>
</dbReference>
<dbReference type="PROSITE" id="PS50082">
    <property type="entry name" value="WD_REPEATS_2"/>
    <property type="match status" value="3"/>
</dbReference>
<accession>A0A8B9B1S1</accession>
<evidence type="ECO:0000313" key="12">
    <source>
        <dbReference type="Proteomes" id="UP000005203"/>
    </source>
</evidence>
<dbReference type="PRINTS" id="PR00319">
    <property type="entry name" value="GPROTEINB"/>
</dbReference>
<evidence type="ECO:0000259" key="10">
    <source>
        <dbReference type="Pfam" id="PF24105"/>
    </source>
</evidence>
<dbReference type="GO" id="GO:0033186">
    <property type="term" value="C:CAF-1 complex"/>
    <property type="evidence" value="ECO:0007669"/>
    <property type="project" value="TreeGrafter"/>
</dbReference>
<sequence>MWCTTPEISWHNRDPVLSIDIQNGIYKTSKDEIFWRIVTGGADSHILIWHLTMNENGGAIVKCVADLERHQRAVNVVRFSPSKNILASGDDESTIVLWKQKEDCEFFITSEETKDKEQWISWKVLRGHLEDVYDISWSPNSNMLVSGSVDNTAILWDIHKGRSVAILSDHKGFVQGVSWDPCNQYICTISTDRICRLIDINTKKTVQRIYKAKIPTRADHPIKDKIVRLFYDDTFKSFFRRLTFSIDGSLLIVPSGIIEPIETSERVSNTTLIFSRHNLKEPLILLPSLDECTIAVRCCPLYFELQNDGPTPVIALPYRMVFAVATQHSIMIYDTQQISPIAVISNIHYTRLTDVAWSDDGRILIASSTDGYCSIIHFQKGELGQEYKKQSDIPIKSDSINNNFKQFTTSSFNIKNVSEKSATTADIDNSAIDIDIKHEIKKILNENSQNIINENNKLLNHTIKQKKDLDNKMEIEETEDIKLVYNEESTNEVIKVNISQKDISQKSEVPLIIPSKTPRRVQLITLSSPKGLKKEQS</sequence>